<keyword evidence="3" id="KW-1185">Reference proteome</keyword>
<keyword evidence="1" id="KW-0472">Membrane</keyword>
<sequence>MHLFTGTLLVVVGAALALAFGDNEFGWFQGRPLGIVLVVVGLFDLAQGIAERRKDRE</sequence>
<dbReference type="EMBL" id="BAAAME010000001">
    <property type="protein sequence ID" value="GAA1723902.1"/>
    <property type="molecule type" value="Genomic_DNA"/>
</dbReference>
<evidence type="ECO:0000256" key="1">
    <source>
        <dbReference type="SAM" id="Phobius"/>
    </source>
</evidence>
<reference evidence="2 3" key="1">
    <citation type="journal article" date="2019" name="Int. J. Syst. Evol. Microbiol.">
        <title>The Global Catalogue of Microorganisms (GCM) 10K type strain sequencing project: providing services to taxonomists for standard genome sequencing and annotation.</title>
        <authorList>
            <consortium name="The Broad Institute Genomics Platform"/>
            <consortium name="The Broad Institute Genome Sequencing Center for Infectious Disease"/>
            <person name="Wu L."/>
            <person name="Ma J."/>
        </authorList>
    </citation>
    <scope>NUCLEOTIDE SEQUENCE [LARGE SCALE GENOMIC DNA]</scope>
    <source>
        <strain evidence="2 3">JCM 13518</strain>
    </source>
</reference>
<keyword evidence="1" id="KW-1133">Transmembrane helix</keyword>
<organism evidence="2 3">
    <name type="scientific">Aeromicrobium alkaliterrae</name>
    <dbReference type="NCBI Taxonomy" id="302168"/>
    <lineage>
        <taxon>Bacteria</taxon>
        <taxon>Bacillati</taxon>
        <taxon>Actinomycetota</taxon>
        <taxon>Actinomycetes</taxon>
        <taxon>Propionibacteriales</taxon>
        <taxon>Nocardioidaceae</taxon>
        <taxon>Aeromicrobium</taxon>
    </lineage>
</organism>
<dbReference type="Proteomes" id="UP001501057">
    <property type="component" value="Unassembled WGS sequence"/>
</dbReference>
<comment type="caution">
    <text evidence="2">The sequence shown here is derived from an EMBL/GenBank/DDBJ whole genome shotgun (WGS) entry which is preliminary data.</text>
</comment>
<evidence type="ECO:0000313" key="3">
    <source>
        <dbReference type="Proteomes" id="UP001501057"/>
    </source>
</evidence>
<name>A0ABN2JE36_9ACTN</name>
<feature type="transmembrane region" description="Helical" evidence="1">
    <location>
        <begin position="31"/>
        <end position="50"/>
    </location>
</feature>
<protein>
    <submittedName>
        <fullName evidence="2">Uncharacterized protein</fullName>
    </submittedName>
</protein>
<evidence type="ECO:0000313" key="2">
    <source>
        <dbReference type="EMBL" id="GAA1723902.1"/>
    </source>
</evidence>
<keyword evidence="1" id="KW-0812">Transmembrane</keyword>
<gene>
    <name evidence="2" type="ORF">GCM10009710_00840</name>
</gene>
<accession>A0ABN2JE36</accession>
<proteinExistence type="predicted"/>